<evidence type="ECO:0000256" key="1">
    <source>
        <dbReference type="SAM" id="Phobius"/>
    </source>
</evidence>
<feature type="transmembrane region" description="Helical" evidence="1">
    <location>
        <begin position="43"/>
        <end position="63"/>
    </location>
</feature>
<evidence type="ECO:0000313" key="2">
    <source>
        <dbReference type="EMBL" id="KDR74357.1"/>
    </source>
</evidence>
<keyword evidence="1" id="KW-1133">Transmembrane helix</keyword>
<dbReference type="Proteomes" id="UP000027222">
    <property type="component" value="Unassembled WGS sequence"/>
</dbReference>
<organism evidence="2 3">
    <name type="scientific">Galerina marginata (strain CBS 339.88)</name>
    <dbReference type="NCBI Taxonomy" id="685588"/>
    <lineage>
        <taxon>Eukaryota</taxon>
        <taxon>Fungi</taxon>
        <taxon>Dikarya</taxon>
        <taxon>Basidiomycota</taxon>
        <taxon>Agaricomycotina</taxon>
        <taxon>Agaricomycetes</taxon>
        <taxon>Agaricomycetidae</taxon>
        <taxon>Agaricales</taxon>
        <taxon>Agaricineae</taxon>
        <taxon>Strophariaceae</taxon>
        <taxon>Galerina</taxon>
    </lineage>
</organism>
<gene>
    <name evidence="2" type="ORF">GALMADRAFT_280339</name>
</gene>
<dbReference type="AlphaFoldDB" id="A0A067SWC1"/>
<keyword evidence="1" id="KW-0812">Transmembrane</keyword>
<name>A0A067SWC1_GALM3</name>
<dbReference type="HOGENOM" id="CLU_087664_0_0_1"/>
<sequence>MDDLVSPPMDSVSNRTLHVHVAVRNRRGIDAQARLLVAHVRMIISNLYMVIMMWYTLGLYPVFYRRMRFVARAGHRHAGPAYNDRDHYPEMLAGYRQWENILHRMRTVWKATLSICLLFLSLSVAFLQIDEVIDNVLTRTFVIASCLFSGTGLLISNIYLVKILKLNGRGTRERWINASSTLTTPESIDFWVSLVMPVSSLMWSILCCIATLVAIAWTGPTVDTTDGQTGNAETAIALSATFLTALMVGKATQFYRATKLLRQEWHRDSQYLDYIRR</sequence>
<dbReference type="EMBL" id="KL142383">
    <property type="protein sequence ID" value="KDR74357.1"/>
    <property type="molecule type" value="Genomic_DNA"/>
</dbReference>
<feature type="transmembrane region" description="Helical" evidence="1">
    <location>
        <begin position="235"/>
        <end position="255"/>
    </location>
</feature>
<reference evidence="3" key="1">
    <citation type="journal article" date="2014" name="Proc. Natl. Acad. Sci. U.S.A.">
        <title>Extensive sampling of basidiomycete genomes demonstrates inadequacy of the white-rot/brown-rot paradigm for wood decay fungi.</title>
        <authorList>
            <person name="Riley R."/>
            <person name="Salamov A.A."/>
            <person name="Brown D.W."/>
            <person name="Nagy L.G."/>
            <person name="Floudas D."/>
            <person name="Held B.W."/>
            <person name="Levasseur A."/>
            <person name="Lombard V."/>
            <person name="Morin E."/>
            <person name="Otillar R."/>
            <person name="Lindquist E.A."/>
            <person name="Sun H."/>
            <person name="LaButti K.M."/>
            <person name="Schmutz J."/>
            <person name="Jabbour D."/>
            <person name="Luo H."/>
            <person name="Baker S.E."/>
            <person name="Pisabarro A.G."/>
            <person name="Walton J.D."/>
            <person name="Blanchette R.A."/>
            <person name="Henrissat B."/>
            <person name="Martin F."/>
            <person name="Cullen D."/>
            <person name="Hibbett D.S."/>
            <person name="Grigoriev I.V."/>
        </authorList>
    </citation>
    <scope>NUCLEOTIDE SEQUENCE [LARGE SCALE GENOMIC DNA]</scope>
    <source>
        <strain evidence="3">CBS 339.88</strain>
    </source>
</reference>
<feature type="transmembrane region" description="Helical" evidence="1">
    <location>
        <begin position="190"/>
        <end position="215"/>
    </location>
</feature>
<proteinExistence type="predicted"/>
<evidence type="ECO:0000313" key="3">
    <source>
        <dbReference type="Proteomes" id="UP000027222"/>
    </source>
</evidence>
<accession>A0A067SWC1</accession>
<dbReference type="OrthoDB" id="3119233at2759"/>
<feature type="transmembrane region" description="Helical" evidence="1">
    <location>
        <begin position="108"/>
        <end position="129"/>
    </location>
</feature>
<keyword evidence="3" id="KW-1185">Reference proteome</keyword>
<feature type="transmembrane region" description="Helical" evidence="1">
    <location>
        <begin position="141"/>
        <end position="164"/>
    </location>
</feature>
<keyword evidence="1" id="KW-0472">Membrane</keyword>
<protein>
    <submittedName>
        <fullName evidence="2">Uncharacterized protein</fullName>
    </submittedName>
</protein>